<dbReference type="EMBL" id="JBANFI010000004">
    <property type="protein sequence ID" value="MFK7160881.1"/>
    <property type="molecule type" value="Genomic_DNA"/>
</dbReference>
<dbReference type="SUPFAM" id="SSF46689">
    <property type="entry name" value="Homeodomain-like"/>
    <property type="match status" value="2"/>
</dbReference>
<dbReference type="InterPro" id="IPR018060">
    <property type="entry name" value="HTH_AraC"/>
</dbReference>
<dbReference type="PROSITE" id="PS00041">
    <property type="entry name" value="HTH_ARAC_FAMILY_1"/>
    <property type="match status" value="1"/>
</dbReference>
<dbReference type="PROSITE" id="PS01124">
    <property type="entry name" value="HTH_ARAC_FAMILY_2"/>
    <property type="match status" value="1"/>
</dbReference>
<dbReference type="InterPro" id="IPR050204">
    <property type="entry name" value="AraC_XylS_family_regulators"/>
</dbReference>
<dbReference type="Gene3D" id="1.10.10.60">
    <property type="entry name" value="Homeodomain-like"/>
    <property type="match status" value="2"/>
</dbReference>
<dbReference type="PANTHER" id="PTHR46796">
    <property type="entry name" value="HTH-TYPE TRANSCRIPTIONAL ACTIVATOR RHAS-RELATED"/>
    <property type="match status" value="1"/>
</dbReference>
<dbReference type="InterPro" id="IPR018062">
    <property type="entry name" value="HTH_AraC-typ_CS"/>
</dbReference>
<keyword evidence="2" id="KW-0238">DNA-binding</keyword>
<organism evidence="5 6">
    <name type="scientific">Marinospirillum alkalitolerans</name>
    <dbReference type="NCBI Taxonomy" id="3123374"/>
    <lineage>
        <taxon>Bacteria</taxon>
        <taxon>Pseudomonadati</taxon>
        <taxon>Pseudomonadota</taxon>
        <taxon>Gammaproteobacteria</taxon>
        <taxon>Oceanospirillales</taxon>
        <taxon>Oceanospirillaceae</taxon>
        <taxon>Marinospirillum</taxon>
    </lineage>
</organism>
<accession>A0ABW8PY26</accession>
<name>A0ABW8PY26_9GAMM</name>
<dbReference type="Gene3D" id="2.60.120.10">
    <property type="entry name" value="Jelly Rolls"/>
    <property type="match status" value="1"/>
</dbReference>
<gene>
    <name evidence="5" type="ORF">V6U78_07525</name>
</gene>
<protein>
    <submittedName>
        <fullName evidence="5">Helix-turn-helix domain-containing protein</fullName>
    </submittedName>
</protein>
<evidence type="ECO:0000256" key="2">
    <source>
        <dbReference type="ARBA" id="ARBA00023125"/>
    </source>
</evidence>
<evidence type="ECO:0000313" key="5">
    <source>
        <dbReference type="EMBL" id="MFK7160881.1"/>
    </source>
</evidence>
<keyword evidence="1" id="KW-0805">Transcription regulation</keyword>
<feature type="domain" description="HTH araC/xylS-type" evidence="4">
    <location>
        <begin position="173"/>
        <end position="271"/>
    </location>
</feature>
<dbReference type="SMART" id="SM00342">
    <property type="entry name" value="HTH_ARAC"/>
    <property type="match status" value="1"/>
</dbReference>
<evidence type="ECO:0000256" key="1">
    <source>
        <dbReference type="ARBA" id="ARBA00023015"/>
    </source>
</evidence>
<proteinExistence type="predicted"/>
<reference evidence="5 6" key="1">
    <citation type="submission" date="2024-02" db="EMBL/GenBank/DDBJ databases">
        <title>Marinospirillum sp. MEB 164 isolated from Lonar lake sediment.</title>
        <authorList>
            <person name="Joshi A."/>
            <person name="Thite S."/>
        </authorList>
    </citation>
    <scope>NUCLEOTIDE SEQUENCE [LARGE SCALE GENOMIC DNA]</scope>
    <source>
        <strain evidence="5 6">MEB164</strain>
    </source>
</reference>
<dbReference type="Pfam" id="PF12833">
    <property type="entry name" value="HTH_18"/>
    <property type="match status" value="1"/>
</dbReference>
<dbReference type="Proteomes" id="UP001621714">
    <property type="component" value="Unassembled WGS sequence"/>
</dbReference>
<dbReference type="InterPro" id="IPR014710">
    <property type="entry name" value="RmlC-like_jellyroll"/>
</dbReference>
<keyword evidence="6" id="KW-1185">Reference proteome</keyword>
<keyword evidence="3" id="KW-0804">Transcription</keyword>
<sequence>MLARIRSCALPTRCLHHDHPYHQLVIGLSGHAEFEVAGYGGRVDAMHGCLVPAGEVHFYEGKGDNRHAVIDFPCLGKPAAAWSREADWRDDSSALAADPVNQSIEQLFDHPRYFTADANLRLLLSFIDRESHLWPASSAAVEGVAQVLVASLYQRLFDHQPRLPTGQKRLDLVQLEVYIQQHLAEPMTVSQLAQVACVSAGHFHQLFKQATGKTPARYLLEARLERARELLLATRMDLATIAEQVGFSSQSALTHAFRRHWAQTPGQIRRGGLQKIELRN</sequence>
<dbReference type="RefSeq" id="WP_405339029.1">
    <property type="nucleotide sequence ID" value="NZ_JBANFI010000004.1"/>
</dbReference>
<evidence type="ECO:0000313" key="6">
    <source>
        <dbReference type="Proteomes" id="UP001621714"/>
    </source>
</evidence>
<comment type="caution">
    <text evidence="5">The sequence shown here is derived from an EMBL/GenBank/DDBJ whole genome shotgun (WGS) entry which is preliminary data.</text>
</comment>
<evidence type="ECO:0000256" key="3">
    <source>
        <dbReference type="ARBA" id="ARBA00023163"/>
    </source>
</evidence>
<dbReference type="InterPro" id="IPR009057">
    <property type="entry name" value="Homeodomain-like_sf"/>
</dbReference>
<dbReference type="PANTHER" id="PTHR46796:SF10">
    <property type="entry name" value="TRANSCRIPTIONAL ACTIVATOR FEAR"/>
    <property type="match status" value="1"/>
</dbReference>
<evidence type="ECO:0000259" key="4">
    <source>
        <dbReference type="PROSITE" id="PS01124"/>
    </source>
</evidence>